<keyword evidence="2" id="KW-0413">Isomerase</keyword>
<dbReference type="Pfam" id="PF01261">
    <property type="entry name" value="AP_endonuc_2"/>
    <property type="match status" value="1"/>
</dbReference>
<evidence type="ECO:0000313" key="3">
    <source>
        <dbReference type="Proteomes" id="UP000656042"/>
    </source>
</evidence>
<dbReference type="Proteomes" id="UP000656042">
    <property type="component" value="Unassembled WGS sequence"/>
</dbReference>
<feature type="domain" description="Xylose isomerase-like TIM barrel" evidence="1">
    <location>
        <begin position="41"/>
        <end position="243"/>
    </location>
</feature>
<dbReference type="EMBL" id="BMMX01000059">
    <property type="protein sequence ID" value="GGL18144.1"/>
    <property type="molecule type" value="Genomic_DNA"/>
</dbReference>
<name>A0A8J3C4W8_9ACTN</name>
<dbReference type="SUPFAM" id="SSF51658">
    <property type="entry name" value="Xylose isomerase-like"/>
    <property type="match status" value="1"/>
</dbReference>
<dbReference type="InterPro" id="IPR036237">
    <property type="entry name" value="Xyl_isomerase-like_sf"/>
</dbReference>
<proteinExistence type="predicted"/>
<reference evidence="2" key="1">
    <citation type="journal article" date="2014" name="Int. J. Syst. Evol. Microbiol.">
        <title>Complete genome sequence of Corynebacterium casei LMG S-19264T (=DSM 44701T), isolated from a smear-ripened cheese.</title>
        <authorList>
            <consortium name="US DOE Joint Genome Institute (JGI-PGF)"/>
            <person name="Walter F."/>
            <person name="Albersmeier A."/>
            <person name="Kalinowski J."/>
            <person name="Ruckert C."/>
        </authorList>
    </citation>
    <scope>NUCLEOTIDE SEQUENCE</scope>
    <source>
        <strain evidence="2">CGMCC 4.7299</strain>
    </source>
</reference>
<reference evidence="2" key="2">
    <citation type="submission" date="2020-09" db="EMBL/GenBank/DDBJ databases">
        <authorList>
            <person name="Sun Q."/>
            <person name="Zhou Y."/>
        </authorList>
    </citation>
    <scope>NUCLEOTIDE SEQUENCE</scope>
    <source>
        <strain evidence="2">CGMCC 4.7299</strain>
    </source>
</reference>
<sequence>MRLRHRSGRFVHLSHGTNVRPARDLPSVVDQLDTYASAIRARLGVDTLGVSLWLPPTLAAALAADGRARTRLRSELDARGLEVRSLSGVPFAEGGGEVIGEDAPDWSDPARLEYTLDLARVLVDLLPDDAVRGAVTTLGLGRRDSWGQAQQQSADRILGRLSAGLAEVAWHTGRAVRVGFRPEPGFLLDSAASCVAALAKTDRDRVGVCLDTADLACTWQDPVATIDELGRAGISVIRVQVAAALETANPVVAADTLRRYVDDHRHPVTTPDGGYADHLSEALRDLPAGAWRIRYHMPLHLDPAPPLAATTSVCHAALMRLVGGALPETEHVDVAIETWGLLPPDQRPAGDSALADGIAAELTHVGRELSGLGLVPSADARA</sequence>
<organism evidence="2 3">
    <name type="scientific">Mangrovihabitans endophyticus</name>
    <dbReference type="NCBI Taxonomy" id="1751298"/>
    <lineage>
        <taxon>Bacteria</taxon>
        <taxon>Bacillati</taxon>
        <taxon>Actinomycetota</taxon>
        <taxon>Actinomycetes</taxon>
        <taxon>Micromonosporales</taxon>
        <taxon>Micromonosporaceae</taxon>
        <taxon>Mangrovihabitans</taxon>
    </lineage>
</organism>
<keyword evidence="3" id="KW-1185">Reference proteome</keyword>
<dbReference type="Gene3D" id="3.20.20.150">
    <property type="entry name" value="Divalent-metal-dependent TIM barrel enzymes"/>
    <property type="match status" value="1"/>
</dbReference>
<evidence type="ECO:0000259" key="1">
    <source>
        <dbReference type="Pfam" id="PF01261"/>
    </source>
</evidence>
<evidence type="ECO:0000313" key="2">
    <source>
        <dbReference type="EMBL" id="GGL18144.1"/>
    </source>
</evidence>
<comment type="caution">
    <text evidence="2">The sequence shown here is derived from an EMBL/GenBank/DDBJ whole genome shotgun (WGS) entry which is preliminary data.</text>
</comment>
<gene>
    <name evidence="2" type="ORF">GCM10012284_60910</name>
</gene>
<dbReference type="AlphaFoldDB" id="A0A8J3C4W8"/>
<dbReference type="InterPro" id="IPR013022">
    <property type="entry name" value="Xyl_isomerase-like_TIM-brl"/>
</dbReference>
<dbReference type="GO" id="GO:0016853">
    <property type="term" value="F:isomerase activity"/>
    <property type="evidence" value="ECO:0007669"/>
    <property type="project" value="UniProtKB-KW"/>
</dbReference>
<accession>A0A8J3C4W8</accession>
<protein>
    <submittedName>
        <fullName evidence="2">Xylose isomerase</fullName>
    </submittedName>
</protein>